<reference evidence="19 20" key="1">
    <citation type="submission" date="2021-06" db="EMBL/GenBank/DDBJ databases">
        <title>Leclercia pneumoniae sp. nov.</title>
        <authorList>
            <person name="Hoenemann M."/>
            <person name="Viehweger A."/>
            <person name="Dietze N."/>
        </authorList>
    </citation>
    <scope>NUCLEOTIDE SEQUENCE [LARGE SCALE GENOMIC DNA]</scope>
    <source>
        <strain evidence="20">49125</strain>
    </source>
</reference>
<evidence type="ECO:0000256" key="13">
    <source>
        <dbReference type="ARBA" id="ARBA00053015"/>
    </source>
</evidence>
<sequence>MSSKTVNQSGYGMETQELDLARLLSELIDHRVCILSFTLLCATCGLLYALFASPVYIADAIIQIEQKQQNNLLKSITQLSGDASPDSTAEIQLLKSRMILGKTVDDLRLRDEIVPVRFPLIGNGLARLTGQEKPVLKLDWLMLPSRHSPLTLTAGKNGEFLLEGIDINVHGTPGKLVQKAGVALRVRELRAPVGTRFKISQKTQLEAINVLSKRFSVVEKGKESGVLELSLTGPERDAIAATLNQIANNYLQQNIDRQAAQDSQSLAFLKRQLPKVRGELDEAEGRLNNYRKKRDSVDLSLEAKSVLEQIVNVDNQLNELTFREAEVSQHFKKNHPTYRALRDKRATLEKERERLNKRVGTMPSTQQEILRLSRDVDSGRAIYLQLLTRQQELDISRSSTIGNVRIIDSAVAQPDPVQPRKGLIVVLATLLGLLISSGGILARSAIRQGIISPEQLENQGITVYATLPRSEWLSSKTHLRSFDFWRNRTRHKIVNVPFLPVDKPLDIFVEAIRGLRTSLHFAMMDADNNILMFSGPSQDCGKTLVSTSLAALVAQIGGRVLFVDADMRKGYVHNIFALQNERGLSELLSGKIAFDEAVQTYEDGHFDVVTCGYYPPNPSELLMHSRFKAFMHWASENYDMVIVDTPPILAVTDAAMVGRMAASTLLVARHNITSVKEMVTSVRRLEQMGVNIKGAILNDVVKSLVNHYSTGYDAYAYTASKSKDPQHSKTAHP</sequence>
<keyword evidence="5 19" id="KW-0808">Transferase</keyword>
<keyword evidence="9" id="KW-0067">ATP-binding</keyword>
<proteinExistence type="inferred from homology"/>
<evidence type="ECO:0000259" key="16">
    <source>
        <dbReference type="Pfam" id="PF02706"/>
    </source>
</evidence>
<dbReference type="Pfam" id="PF13614">
    <property type="entry name" value="AAA_31"/>
    <property type="match status" value="1"/>
</dbReference>
<keyword evidence="3" id="KW-1003">Cell membrane</keyword>
<evidence type="ECO:0000256" key="7">
    <source>
        <dbReference type="ARBA" id="ARBA00022741"/>
    </source>
</evidence>
<keyword evidence="20" id="KW-1185">Reference proteome</keyword>
<comment type="subcellular location">
    <subcellularLocation>
        <location evidence="1">Cell inner membrane</location>
        <topology evidence="1">Multi-pass membrane protein</topology>
    </subcellularLocation>
</comment>
<evidence type="ECO:0000256" key="15">
    <source>
        <dbReference type="SAM" id="Phobius"/>
    </source>
</evidence>
<protein>
    <submittedName>
        <fullName evidence="19">Polysaccharide biosynthesis tyrosine autokinase</fullName>
        <ecNumber evidence="19">2.7.10.2</ecNumber>
    </submittedName>
</protein>
<feature type="domain" description="AAA" evidence="17">
    <location>
        <begin position="541"/>
        <end position="667"/>
    </location>
</feature>
<dbReference type="EMBL" id="CP076838">
    <property type="protein sequence ID" value="QWW80911.1"/>
    <property type="molecule type" value="Genomic_DNA"/>
</dbReference>
<dbReference type="EC" id="2.7.10.2" evidence="19"/>
<dbReference type="Proteomes" id="UP000683497">
    <property type="component" value="Chromosome"/>
</dbReference>
<dbReference type="InterPro" id="IPR025669">
    <property type="entry name" value="AAA_dom"/>
</dbReference>
<dbReference type="SUPFAM" id="SSF52540">
    <property type="entry name" value="P-loop containing nucleoside triphosphate hydrolases"/>
    <property type="match status" value="1"/>
</dbReference>
<evidence type="ECO:0000256" key="6">
    <source>
        <dbReference type="ARBA" id="ARBA00022692"/>
    </source>
</evidence>
<evidence type="ECO:0000313" key="20">
    <source>
        <dbReference type="Proteomes" id="UP000683497"/>
    </source>
</evidence>
<dbReference type="InterPro" id="IPR027417">
    <property type="entry name" value="P-loop_NTPase"/>
</dbReference>
<keyword evidence="12" id="KW-0829">Tyrosine-protein kinase</keyword>
<evidence type="ECO:0000256" key="8">
    <source>
        <dbReference type="ARBA" id="ARBA00022777"/>
    </source>
</evidence>
<dbReference type="PANTHER" id="PTHR32309">
    <property type="entry name" value="TYROSINE-PROTEIN KINASE"/>
    <property type="match status" value="1"/>
</dbReference>
<keyword evidence="7" id="KW-0547">Nucleotide-binding</keyword>
<keyword evidence="10 15" id="KW-1133">Transmembrane helix</keyword>
<dbReference type="NCBIfam" id="TIGR01007">
    <property type="entry name" value="eps_fam"/>
    <property type="match status" value="1"/>
</dbReference>
<dbReference type="InterPro" id="IPR032807">
    <property type="entry name" value="GNVR"/>
</dbReference>
<evidence type="ECO:0000256" key="11">
    <source>
        <dbReference type="ARBA" id="ARBA00023136"/>
    </source>
</evidence>
<evidence type="ECO:0000256" key="1">
    <source>
        <dbReference type="ARBA" id="ARBA00004429"/>
    </source>
</evidence>
<dbReference type="InterPro" id="IPR003856">
    <property type="entry name" value="LPS_length_determ_N"/>
</dbReference>
<feature type="coiled-coil region" evidence="14">
    <location>
        <begin position="266"/>
        <end position="300"/>
    </location>
</feature>
<evidence type="ECO:0000256" key="12">
    <source>
        <dbReference type="ARBA" id="ARBA00023137"/>
    </source>
</evidence>
<gene>
    <name evidence="19" type="ORF">KQ929_06675</name>
</gene>
<dbReference type="CDD" id="cd05387">
    <property type="entry name" value="BY-kinase"/>
    <property type="match status" value="1"/>
</dbReference>
<evidence type="ECO:0000259" key="18">
    <source>
        <dbReference type="Pfam" id="PF13807"/>
    </source>
</evidence>
<keyword evidence="4" id="KW-0997">Cell inner membrane</keyword>
<evidence type="ECO:0000256" key="14">
    <source>
        <dbReference type="SAM" id="Coils"/>
    </source>
</evidence>
<organism evidence="19 20">
    <name type="scientific">Leclercia pneumoniae</name>
    <dbReference type="NCBI Taxonomy" id="2815358"/>
    <lineage>
        <taxon>Bacteria</taxon>
        <taxon>Pseudomonadati</taxon>
        <taxon>Pseudomonadota</taxon>
        <taxon>Gammaproteobacteria</taxon>
        <taxon>Enterobacterales</taxon>
        <taxon>Enterobacteriaceae</taxon>
        <taxon>Leclercia</taxon>
    </lineage>
</organism>
<keyword evidence="6 15" id="KW-0812">Transmembrane</keyword>
<evidence type="ECO:0000256" key="3">
    <source>
        <dbReference type="ARBA" id="ARBA00022475"/>
    </source>
</evidence>
<comment type="similarity">
    <text evidence="2">Belongs to the etk/wzc family.</text>
</comment>
<name>A0ABX8K1Q2_9ENTR</name>
<accession>A0ABX8K1Q2</accession>
<evidence type="ECO:0000256" key="2">
    <source>
        <dbReference type="ARBA" id="ARBA00008883"/>
    </source>
</evidence>
<dbReference type="Pfam" id="PF02706">
    <property type="entry name" value="Wzz"/>
    <property type="match status" value="1"/>
</dbReference>
<evidence type="ECO:0000313" key="19">
    <source>
        <dbReference type="EMBL" id="QWW80911.1"/>
    </source>
</evidence>
<dbReference type="RefSeq" id="WP_207292081.1">
    <property type="nucleotide sequence ID" value="NZ_CP071383.1"/>
</dbReference>
<comment type="catalytic activity">
    <reaction evidence="13">
        <text>L-tyrosyl-[protein] + ATP = O-phospho-L-tyrosyl-[protein] + ADP + H(+)</text>
        <dbReference type="Rhea" id="RHEA:10596"/>
        <dbReference type="Rhea" id="RHEA-COMP:10136"/>
        <dbReference type="Rhea" id="RHEA-COMP:20101"/>
        <dbReference type="ChEBI" id="CHEBI:15378"/>
        <dbReference type="ChEBI" id="CHEBI:30616"/>
        <dbReference type="ChEBI" id="CHEBI:46858"/>
        <dbReference type="ChEBI" id="CHEBI:61978"/>
        <dbReference type="ChEBI" id="CHEBI:456216"/>
    </reaction>
</comment>
<evidence type="ECO:0000256" key="4">
    <source>
        <dbReference type="ARBA" id="ARBA00022519"/>
    </source>
</evidence>
<keyword evidence="8" id="KW-0418">Kinase</keyword>
<evidence type="ECO:0000256" key="9">
    <source>
        <dbReference type="ARBA" id="ARBA00022840"/>
    </source>
</evidence>
<feature type="domain" description="Polysaccharide chain length determinant N-terminal" evidence="16">
    <location>
        <begin position="16"/>
        <end position="107"/>
    </location>
</feature>
<keyword evidence="14" id="KW-0175">Coiled coil</keyword>
<feature type="domain" description="Tyrosine-protein kinase G-rich" evidence="18">
    <location>
        <begin position="365"/>
        <end position="445"/>
    </location>
</feature>
<dbReference type="Pfam" id="PF13807">
    <property type="entry name" value="GNVR"/>
    <property type="match status" value="1"/>
</dbReference>
<evidence type="ECO:0000256" key="10">
    <source>
        <dbReference type="ARBA" id="ARBA00022989"/>
    </source>
</evidence>
<dbReference type="PANTHER" id="PTHR32309:SF32">
    <property type="entry name" value="TYROSINE-PROTEIN KINASE ETK-RELATED"/>
    <property type="match status" value="1"/>
</dbReference>
<evidence type="ECO:0000256" key="5">
    <source>
        <dbReference type="ARBA" id="ARBA00022679"/>
    </source>
</evidence>
<feature type="transmembrane region" description="Helical" evidence="15">
    <location>
        <begin position="32"/>
        <end position="57"/>
    </location>
</feature>
<dbReference type="Gene3D" id="3.40.50.300">
    <property type="entry name" value="P-loop containing nucleotide triphosphate hydrolases"/>
    <property type="match status" value="1"/>
</dbReference>
<evidence type="ECO:0000259" key="17">
    <source>
        <dbReference type="Pfam" id="PF13614"/>
    </source>
</evidence>
<dbReference type="InterPro" id="IPR050445">
    <property type="entry name" value="Bact_polysacc_biosynth/exp"/>
</dbReference>
<dbReference type="Pfam" id="PF23607">
    <property type="entry name" value="WZC_N"/>
    <property type="match status" value="1"/>
</dbReference>
<dbReference type="InterPro" id="IPR005702">
    <property type="entry name" value="Wzc-like_C"/>
</dbReference>
<dbReference type="GO" id="GO:0004715">
    <property type="term" value="F:non-membrane spanning protein tyrosine kinase activity"/>
    <property type="evidence" value="ECO:0007669"/>
    <property type="project" value="UniProtKB-EC"/>
</dbReference>
<keyword evidence="11 15" id="KW-0472">Membrane</keyword>